<gene>
    <name evidence="1" type="ORF">HPBE_LOCUS11524</name>
</gene>
<accession>A0A3P7YMP4</accession>
<dbReference type="EMBL" id="UZAH01027136">
    <property type="protein sequence ID" value="VDO88901.1"/>
    <property type="molecule type" value="Genomic_DNA"/>
</dbReference>
<dbReference type="WBParaSite" id="HPBE_0001152301-mRNA-1">
    <property type="protein sequence ID" value="HPBE_0001152301-mRNA-1"/>
    <property type="gene ID" value="HPBE_0001152301"/>
</dbReference>
<proteinExistence type="predicted"/>
<keyword evidence="2" id="KW-1185">Reference proteome</keyword>
<protein>
    <submittedName>
        <fullName evidence="3">Secreted protein</fullName>
    </submittedName>
</protein>
<evidence type="ECO:0000313" key="3">
    <source>
        <dbReference type="WBParaSite" id="HPBE_0001152301-mRNA-1"/>
    </source>
</evidence>
<name>A0A183FTT4_HELPZ</name>
<reference evidence="1 2" key="1">
    <citation type="submission" date="2018-11" db="EMBL/GenBank/DDBJ databases">
        <authorList>
            <consortium name="Pathogen Informatics"/>
        </authorList>
    </citation>
    <scope>NUCLEOTIDE SEQUENCE [LARGE SCALE GENOMIC DNA]</scope>
</reference>
<organism evidence="2 3">
    <name type="scientific">Heligmosomoides polygyrus</name>
    <name type="common">Parasitic roundworm</name>
    <dbReference type="NCBI Taxonomy" id="6339"/>
    <lineage>
        <taxon>Eukaryota</taxon>
        <taxon>Metazoa</taxon>
        <taxon>Ecdysozoa</taxon>
        <taxon>Nematoda</taxon>
        <taxon>Chromadorea</taxon>
        <taxon>Rhabditida</taxon>
        <taxon>Rhabditina</taxon>
        <taxon>Rhabditomorpha</taxon>
        <taxon>Strongyloidea</taxon>
        <taxon>Heligmosomidae</taxon>
        <taxon>Heligmosomoides</taxon>
    </lineage>
</organism>
<evidence type="ECO:0000313" key="2">
    <source>
        <dbReference type="Proteomes" id="UP000050761"/>
    </source>
</evidence>
<sequence length="120" mass="13718">MGSVRRLMSWMSLSSRARCMCRFMAVRVFRNGRPLSATTAMNKPLRLDDCSQIIYVRSASVSTTRQTPSADQQRHPELPRYHPGCDTSSAFQVTVPRTLRLLSHFSFSSYPPYCSAYFLE</sequence>
<dbReference type="Proteomes" id="UP000050761">
    <property type="component" value="Unassembled WGS sequence"/>
</dbReference>
<evidence type="ECO:0000313" key="1">
    <source>
        <dbReference type="EMBL" id="VDO88901.1"/>
    </source>
</evidence>
<accession>A0A183FTT4</accession>
<reference evidence="3" key="2">
    <citation type="submission" date="2019-09" db="UniProtKB">
        <authorList>
            <consortium name="WormBaseParasite"/>
        </authorList>
    </citation>
    <scope>IDENTIFICATION</scope>
</reference>
<dbReference type="AlphaFoldDB" id="A0A183FTT4"/>